<evidence type="ECO:0000256" key="1">
    <source>
        <dbReference type="SAM" id="MobiDB-lite"/>
    </source>
</evidence>
<feature type="compositionally biased region" description="Acidic residues" evidence="1">
    <location>
        <begin position="86"/>
        <end position="105"/>
    </location>
</feature>
<feature type="region of interest" description="Disordered" evidence="1">
    <location>
        <begin position="145"/>
        <end position="169"/>
    </location>
</feature>
<evidence type="ECO:0000313" key="3">
    <source>
        <dbReference type="Proteomes" id="UP000320333"/>
    </source>
</evidence>
<gene>
    <name evidence="2" type="ORF">CcCBS67573_g00126</name>
</gene>
<sequence>MPSIPKSYQESADAGKPSLGMMESLVAMGSLITFAAIRTIKTSLLSSVEAKQRLYNRKGRMAAASLKNKKEQENVSLMSKRISGGSDDDEVDEDEDAEEEEDEQDLFDAELDAMIEEATRSGAHASGVIQNTSLDAQLPDIHEGLRKRSSTAYLRNDPADTPKVRDAKKHHRKLMKNLQKLYEFDEEDMIYSGDESDDALLKPNHVVV</sequence>
<dbReference type="Proteomes" id="UP000320333">
    <property type="component" value="Unassembled WGS sequence"/>
</dbReference>
<feature type="region of interest" description="Disordered" evidence="1">
    <location>
        <begin position="65"/>
        <end position="105"/>
    </location>
</feature>
<dbReference type="EMBL" id="QEAP01000002">
    <property type="protein sequence ID" value="TPX78602.1"/>
    <property type="molecule type" value="Genomic_DNA"/>
</dbReference>
<dbReference type="OrthoDB" id="2127303at2759"/>
<accession>A0A507FQQ8</accession>
<proteinExistence type="predicted"/>
<comment type="caution">
    <text evidence="2">The sequence shown here is derived from an EMBL/GenBank/DDBJ whole genome shotgun (WGS) entry which is preliminary data.</text>
</comment>
<reference evidence="2 3" key="1">
    <citation type="journal article" date="2019" name="Sci. Rep.">
        <title>Comparative genomics of chytrid fungi reveal insights into the obligate biotrophic and pathogenic lifestyle of Synchytrium endobioticum.</title>
        <authorList>
            <person name="van de Vossenberg B.T.L.H."/>
            <person name="Warris S."/>
            <person name="Nguyen H.D.T."/>
            <person name="van Gent-Pelzer M.P.E."/>
            <person name="Joly D.L."/>
            <person name="van de Geest H.C."/>
            <person name="Bonants P.J.M."/>
            <person name="Smith D.S."/>
            <person name="Levesque C.A."/>
            <person name="van der Lee T.A.J."/>
        </authorList>
    </citation>
    <scope>NUCLEOTIDE SEQUENCE [LARGE SCALE GENOMIC DNA]</scope>
    <source>
        <strain evidence="2 3">CBS 675.73</strain>
    </source>
</reference>
<keyword evidence="3" id="KW-1185">Reference proteome</keyword>
<organism evidence="2 3">
    <name type="scientific">Chytriomyces confervae</name>
    <dbReference type="NCBI Taxonomy" id="246404"/>
    <lineage>
        <taxon>Eukaryota</taxon>
        <taxon>Fungi</taxon>
        <taxon>Fungi incertae sedis</taxon>
        <taxon>Chytridiomycota</taxon>
        <taxon>Chytridiomycota incertae sedis</taxon>
        <taxon>Chytridiomycetes</taxon>
        <taxon>Chytridiales</taxon>
        <taxon>Chytriomycetaceae</taxon>
        <taxon>Chytriomyces</taxon>
    </lineage>
</organism>
<protein>
    <submittedName>
        <fullName evidence="2">Uncharacterized protein</fullName>
    </submittedName>
</protein>
<dbReference type="AlphaFoldDB" id="A0A507FQQ8"/>
<evidence type="ECO:0000313" key="2">
    <source>
        <dbReference type="EMBL" id="TPX78602.1"/>
    </source>
</evidence>
<name>A0A507FQQ8_9FUNG</name>